<feature type="binding site" evidence="6">
    <location>
        <position position="31"/>
    </location>
    <ligand>
        <name>Mg(2+)</name>
        <dbReference type="ChEBI" id="CHEBI:18420"/>
    </ligand>
</feature>
<evidence type="ECO:0000313" key="8">
    <source>
        <dbReference type="EMBL" id="EYC03861.1"/>
    </source>
</evidence>
<reference evidence="9" key="1">
    <citation type="journal article" date="2015" name="Nat. Genet.">
        <title>The genome and transcriptome of the zoonotic hookworm Ancylostoma ceylanicum identify infection-specific gene families.</title>
        <authorList>
            <person name="Schwarz E.M."/>
            <person name="Hu Y."/>
            <person name="Antoshechkin I."/>
            <person name="Miller M.M."/>
            <person name="Sternberg P.W."/>
            <person name="Aroian R.V."/>
        </authorList>
    </citation>
    <scope>NUCLEOTIDE SEQUENCE</scope>
    <source>
        <strain evidence="9">HY135</strain>
    </source>
</reference>
<keyword evidence="6" id="KW-0460">Magnesium</keyword>
<dbReference type="AlphaFoldDB" id="A0A016TMC6"/>
<proteinExistence type="inferred from homology"/>
<dbReference type="GO" id="GO:0046872">
    <property type="term" value="F:metal ion binding"/>
    <property type="evidence" value="ECO:0007669"/>
    <property type="project" value="UniProtKB-KW"/>
</dbReference>
<evidence type="ECO:0000313" key="9">
    <source>
        <dbReference type="Proteomes" id="UP000024635"/>
    </source>
</evidence>
<dbReference type="GO" id="GO:0005525">
    <property type="term" value="F:GTP binding"/>
    <property type="evidence" value="ECO:0007669"/>
    <property type="project" value="UniProtKB-KW"/>
</dbReference>
<dbReference type="OrthoDB" id="2011769at2759"/>
<dbReference type="GO" id="GO:0003924">
    <property type="term" value="F:GTPase activity"/>
    <property type="evidence" value="ECO:0007669"/>
    <property type="project" value="InterPro"/>
</dbReference>
<dbReference type="InterPro" id="IPR005225">
    <property type="entry name" value="Small_GTP-bd"/>
</dbReference>
<dbReference type="SMART" id="SM00177">
    <property type="entry name" value="ARF"/>
    <property type="match status" value="1"/>
</dbReference>
<dbReference type="InterPro" id="IPR027417">
    <property type="entry name" value="P-loop_NTPase"/>
</dbReference>
<evidence type="ECO:0000256" key="6">
    <source>
        <dbReference type="PIRSR" id="PIRSR606689-2"/>
    </source>
</evidence>
<keyword evidence="4 5" id="KW-0342">GTP-binding</keyword>
<dbReference type="PROSITE" id="PS51417">
    <property type="entry name" value="ARF"/>
    <property type="match status" value="1"/>
</dbReference>
<evidence type="ECO:0000256" key="4">
    <source>
        <dbReference type="ARBA" id="ARBA00023134"/>
    </source>
</evidence>
<keyword evidence="3 5" id="KW-0547">Nucleotide-binding</keyword>
<evidence type="ECO:0000256" key="7">
    <source>
        <dbReference type="RuleBase" id="RU003925"/>
    </source>
</evidence>
<dbReference type="Proteomes" id="UP000024635">
    <property type="component" value="Unassembled WGS sequence"/>
</dbReference>
<feature type="binding site" evidence="5">
    <location>
        <begin position="24"/>
        <end position="31"/>
    </location>
    <ligand>
        <name>GTP</name>
        <dbReference type="ChEBI" id="CHEBI:37565"/>
    </ligand>
</feature>
<gene>
    <name evidence="8" type="primary">Acey_s0091.g2463</name>
    <name evidence="8" type="synonym">Acey-arl-5</name>
    <name evidence="8" type="ORF">Y032_0091g2463</name>
</gene>
<dbReference type="PRINTS" id="PR00328">
    <property type="entry name" value="SAR1GTPBP"/>
</dbReference>
<dbReference type="NCBIfam" id="TIGR00231">
    <property type="entry name" value="small_GTP"/>
    <property type="match status" value="1"/>
</dbReference>
<evidence type="ECO:0000256" key="5">
    <source>
        <dbReference type="PIRSR" id="PIRSR606689-1"/>
    </source>
</evidence>
<dbReference type="Gene3D" id="3.40.50.300">
    <property type="entry name" value="P-loop containing nucleotide triphosphate hydrolases"/>
    <property type="match status" value="1"/>
</dbReference>
<accession>A0A016TMC6</accession>
<dbReference type="SUPFAM" id="SSF52540">
    <property type="entry name" value="P-loop containing nucleoside triphosphate hydrolases"/>
    <property type="match status" value="1"/>
</dbReference>
<dbReference type="Pfam" id="PF00025">
    <property type="entry name" value="Arf"/>
    <property type="match status" value="1"/>
</dbReference>
<evidence type="ECO:0000256" key="2">
    <source>
        <dbReference type="ARBA" id="ARBA00019766"/>
    </source>
</evidence>
<evidence type="ECO:0000256" key="3">
    <source>
        <dbReference type="ARBA" id="ARBA00022741"/>
    </source>
</evidence>
<comment type="caution">
    <text evidence="8">The sequence shown here is derived from an EMBL/GenBank/DDBJ whole genome shotgun (WGS) entry which is preliminary data.</text>
</comment>
<dbReference type="InterPro" id="IPR006689">
    <property type="entry name" value="Small_GTPase_ARF/SAR"/>
</dbReference>
<feature type="binding site" evidence="6">
    <location>
        <position position="48"/>
    </location>
    <ligand>
        <name>Mg(2+)</name>
        <dbReference type="ChEBI" id="CHEBI:18420"/>
    </ligand>
</feature>
<name>A0A016TMC6_9BILA</name>
<evidence type="ECO:0000256" key="1">
    <source>
        <dbReference type="ARBA" id="ARBA00010290"/>
    </source>
</evidence>
<keyword evidence="9" id="KW-1185">Reference proteome</keyword>
<keyword evidence="6" id="KW-0479">Metal-binding</keyword>
<dbReference type="STRING" id="53326.A0A016TMC6"/>
<comment type="similarity">
    <text evidence="1 7">Belongs to the small GTPase superfamily. Arf family.</text>
</comment>
<organism evidence="8 9">
    <name type="scientific">Ancylostoma ceylanicum</name>
    <dbReference type="NCBI Taxonomy" id="53326"/>
    <lineage>
        <taxon>Eukaryota</taxon>
        <taxon>Metazoa</taxon>
        <taxon>Ecdysozoa</taxon>
        <taxon>Nematoda</taxon>
        <taxon>Chromadorea</taxon>
        <taxon>Rhabditida</taxon>
        <taxon>Rhabditina</taxon>
        <taxon>Rhabditomorpha</taxon>
        <taxon>Strongyloidea</taxon>
        <taxon>Ancylostomatidae</taxon>
        <taxon>Ancylostomatinae</taxon>
        <taxon>Ancylostoma</taxon>
    </lineage>
</organism>
<dbReference type="PANTHER" id="PTHR11711">
    <property type="entry name" value="ADP RIBOSYLATION FACTOR-RELATED"/>
    <property type="match status" value="1"/>
</dbReference>
<dbReference type="InterPro" id="IPR024156">
    <property type="entry name" value="Small_GTPase_ARF"/>
</dbReference>
<sequence>MGLIVAKLWRLFWSGKDHKIIIVGLDNAGKTTILYNWVTGDVVDTKPTIGSNVEEVNYHNLRLVMWDIGGQESLRNSWSSYYTHTNVMVVVIDSTDAARLPLIKQLLYEMLAHEDLAKASLLVLANKQDKPNARSAAEISSDLGLLTLKTRKWQIHGCSAIKGEVPRHFPWNTLFQLINFLQPCDITIVTEILFVSLILRIGRGPRR</sequence>
<dbReference type="SMART" id="SM00178">
    <property type="entry name" value="SAR"/>
    <property type="match status" value="1"/>
</dbReference>
<protein>
    <recommendedName>
        <fullName evidence="2">ADP-ribosylation factor-like protein 6</fullName>
    </recommendedName>
</protein>
<feature type="binding site" evidence="5">
    <location>
        <begin position="126"/>
        <end position="129"/>
    </location>
    <ligand>
        <name>GTP</name>
        <dbReference type="ChEBI" id="CHEBI:37565"/>
    </ligand>
</feature>
<dbReference type="EMBL" id="JARK01001427">
    <property type="protein sequence ID" value="EYC03861.1"/>
    <property type="molecule type" value="Genomic_DNA"/>
</dbReference>
<dbReference type="FunFam" id="3.40.50.300:FF:001166">
    <property type="entry name" value="ADP-ribosylation factor D"/>
    <property type="match status" value="1"/>
</dbReference>
<feature type="binding site" evidence="5">
    <location>
        <position position="70"/>
    </location>
    <ligand>
        <name>GTP</name>
        <dbReference type="ChEBI" id="CHEBI:37565"/>
    </ligand>
</feature>